<dbReference type="Pfam" id="PF03781">
    <property type="entry name" value="FGE-sulfatase"/>
    <property type="match status" value="1"/>
</dbReference>
<dbReference type="PANTHER" id="PTHR23150">
    <property type="entry name" value="SULFATASE MODIFYING FACTOR 1, 2"/>
    <property type="match status" value="1"/>
</dbReference>
<dbReference type="InterPro" id="IPR042095">
    <property type="entry name" value="SUMF_sf"/>
</dbReference>
<dbReference type="InterPro" id="IPR016187">
    <property type="entry name" value="CTDL_fold"/>
</dbReference>
<feature type="domain" description="Sulfatase-modifying factor enzyme-like" evidence="1">
    <location>
        <begin position="35"/>
        <end position="269"/>
    </location>
</feature>
<keyword evidence="3" id="KW-1185">Reference proteome</keyword>
<dbReference type="InterPro" id="IPR005532">
    <property type="entry name" value="SUMF_dom"/>
</dbReference>
<name>A0ABV7RV58_9RHOB</name>
<reference evidence="3" key="1">
    <citation type="journal article" date="2019" name="Int. J. Syst. Evol. Microbiol.">
        <title>The Global Catalogue of Microorganisms (GCM) 10K type strain sequencing project: providing services to taxonomists for standard genome sequencing and annotation.</title>
        <authorList>
            <consortium name="The Broad Institute Genomics Platform"/>
            <consortium name="The Broad Institute Genome Sequencing Center for Infectious Disease"/>
            <person name="Wu L."/>
            <person name="Ma J."/>
        </authorList>
    </citation>
    <scope>NUCLEOTIDE SEQUENCE [LARGE SCALE GENOMIC DNA]</scope>
    <source>
        <strain evidence="3">VKM B-3226</strain>
    </source>
</reference>
<proteinExistence type="predicted"/>
<accession>A0ABV7RV58</accession>
<protein>
    <submittedName>
        <fullName evidence="2">SUMF1/EgtB/PvdO family nonheme iron enzyme</fullName>
    </submittedName>
</protein>
<comment type="caution">
    <text evidence="2">The sequence shown here is derived from an EMBL/GenBank/DDBJ whole genome shotgun (WGS) entry which is preliminary data.</text>
</comment>
<dbReference type="SUPFAM" id="SSF56436">
    <property type="entry name" value="C-type lectin-like"/>
    <property type="match status" value="1"/>
</dbReference>
<gene>
    <name evidence="2" type="ORF">ACFOMP_00440</name>
</gene>
<dbReference type="InterPro" id="IPR051043">
    <property type="entry name" value="Sulfatase_Mod_Factor_Kinase"/>
</dbReference>
<evidence type="ECO:0000259" key="1">
    <source>
        <dbReference type="Pfam" id="PF03781"/>
    </source>
</evidence>
<dbReference type="Gene3D" id="3.90.1580.10">
    <property type="entry name" value="paralog of FGE (formylglycine-generating enzyme)"/>
    <property type="match status" value="1"/>
</dbReference>
<evidence type="ECO:0000313" key="2">
    <source>
        <dbReference type="EMBL" id="MFC3567922.1"/>
    </source>
</evidence>
<sequence>MHGSAFLFAAALGALGLSLWPPFLQREAAKGPDLPAMVRLEPRPFEHRLDGDWQRDGWPVDAPVATVSIPAPVEIMATPVSTGQYLECVAAGACTAPGGPTDRGELPVTGVNWLDATAYAAWLSAETGQSWRLPSDVEWAHAAAELFRDDRLGVDSDPANPAVLWLAQYAVDAARQRELDREIRPVGQLNVNSLGVHDIGGAVWEWTSTCLRQVQIDDSGRILREGESCGIYIAEGLHRAAMVDFIRDPKSGGCSVGVPPANLGFRLVRETG</sequence>
<dbReference type="Proteomes" id="UP001595596">
    <property type="component" value="Unassembled WGS sequence"/>
</dbReference>
<dbReference type="RefSeq" id="WP_379027408.1">
    <property type="nucleotide sequence ID" value="NZ_JBHRXE010000001.1"/>
</dbReference>
<dbReference type="EMBL" id="JBHRXE010000001">
    <property type="protein sequence ID" value="MFC3567922.1"/>
    <property type="molecule type" value="Genomic_DNA"/>
</dbReference>
<evidence type="ECO:0000313" key="3">
    <source>
        <dbReference type="Proteomes" id="UP001595596"/>
    </source>
</evidence>
<organism evidence="2 3">
    <name type="scientific">Paracoccus simplex</name>
    <dbReference type="NCBI Taxonomy" id="2086346"/>
    <lineage>
        <taxon>Bacteria</taxon>
        <taxon>Pseudomonadati</taxon>
        <taxon>Pseudomonadota</taxon>
        <taxon>Alphaproteobacteria</taxon>
        <taxon>Rhodobacterales</taxon>
        <taxon>Paracoccaceae</taxon>
        <taxon>Paracoccus</taxon>
    </lineage>
</organism>
<dbReference type="PANTHER" id="PTHR23150:SF19">
    <property type="entry name" value="FORMYLGLYCINE-GENERATING ENZYME"/>
    <property type="match status" value="1"/>
</dbReference>